<proteinExistence type="predicted"/>
<evidence type="ECO:0000313" key="1">
    <source>
        <dbReference type="EMBL" id="UPU16038.1"/>
    </source>
</evidence>
<keyword evidence="2" id="KW-1185">Reference proteome</keyword>
<organism evidence="1 2">
    <name type="scientific">Serratia phage vB_SmaM-Otaku</name>
    <dbReference type="NCBI Taxonomy" id="2932867"/>
    <lineage>
        <taxon>Viruses</taxon>
        <taxon>Duplodnaviria</taxon>
        <taxon>Heunggongvirae</taxon>
        <taxon>Uroviricota</taxon>
        <taxon>Caudoviricetes</taxon>
        <taxon>Sarkviridae</taxon>
        <taxon>Otakuvirus</taxon>
        <taxon>Otakuvirus otaku</taxon>
    </lineage>
</organism>
<name>A0AAE9HE78_9CAUD</name>
<evidence type="ECO:0000313" key="2">
    <source>
        <dbReference type="Proteomes" id="UP000830955"/>
    </source>
</evidence>
<sequence>MRIPETENCYGGEAYVRGGVKSPELVILIHEMRMALSLDQDQAVLLIPVLQHFVETGEMPCTIS</sequence>
<protein>
    <submittedName>
        <fullName evidence="1">Uncharacterized protein</fullName>
    </submittedName>
</protein>
<accession>A0AAE9HE78</accession>
<dbReference type="Proteomes" id="UP000830955">
    <property type="component" value="Segment"/>
</dbReference>
<dbReference type="EMBL" id="ON087563">
    <property type="protein sequence ID" value="UPU16038.1"/>
    <property type="molecule type" value="Genomic_DNA"/>
</dbReference>
<reference evidence="1 2" key="1">
    <citation type="submission" date="2022-03" db="EMBL/GenBank/DDBJ databases">
        <authorList>
            <person name="Friedrich I."/>
            <person name="Schneider D."/>
            <person name="Poehlein A."/>
            <person name="Hertel R."/>
            <person name="Daniel R."/>
        </authorList>
    </citation>
    <scope>NUCLEOTIDE SEQUENCE [LARGE SCALE GENOMIC DNA]</scope>
</reference>
<gene>
    <name evidence="1" type="ORF">OTAKU_00490</name>
</gene>